<feature type="short sequence motif" description="DGA/G" evidence="2">
    <location>
        <begin position="186"/>
        <end position="188"/>
    </location>
</feature>
<evidence type="ECO:0000256" key="1">
    <source>
        <dbReference type="ARBA" id="ARBA00023098"/>
    </source>
</evidence>
<dbReference type="CDD" id="cd07207">
    <property type="entry name" value="Pat_ExoU_VipD_like"/>
    <property type="match status" value="1"/>
</dbReference>
<accession>A0A364K8G0</accession>
<reference evidence="4 5" key="2">
    <citation type="submission" date="2018-06" db="EMBL/GenBank/DDBJ databases">
        <authorList>
            <person name="Zhirakovskaya E."/>
        </authorList>
    </citation>
    <scope>NUCLEOTIDE SEQUENCE [LARGE SCALE GENOMIC DNA]</scope>
    <source>
        <strain evidence="4 5">FBKL4.011</strain>
    </source>
</reference>
<sequence length="303" mass="34448">MWADVVFEGGGVKGIGLVGALSVAEKKGFRFKRLAGTSAGALIASLIAAGYTTEELYPILLEKNFMDLLAPTWFNQVPYIGPAFRLWLKKGMYPGDAIEKWIDDLLRVKGVYTFGDLQNGRELFVIASDISRSRLLVLPDDIEEYGISREKLSIARAVRMSSSIPYFFEPVKIKHQTTKKTSYIVDGGVLSNFPVWLFDRDEPRWPTFGFCFQSNAKHVHEIAGPFSMFLSIFFTMLEAHDNRAIEGQDALRTVMVPPLDVKLTDFSISREKKEELFRAGQQKAEEFFKDWSFDQYLQLRGKK</sequence>
<dbReference type="Proteomes" id="UP000251213">
    <property type="component" value="Unassembled WGS sequence"/>
</dbReference>
<dbReference type="OrthoDB" id="9770965at2"/>
<dbReference type="EMBL" id="QJKK01000001">
    <property type="protein sequence ID" value="RAL26585.1"/>
    <property type="molecule type" value="Genomic_DNA"/>
</dbReference>
<dbReference type="GO" id="GO:0016787">
    <property type="term" value="F:hydrolase activity"/>
    <property type="evidence" value="ECO:0007669"/>
    <property type="project" value="UniProtKB-UniRule"/>
</dbReference>
<name>A0A364K8G0_9BACL</name>
<organism evidence="4 5">
    <name type="scientific">Thermoflavimicrobium daqui</name>
    <dbReference type="NCBI Taxonomy" id="2137476"/>
    <lineage>
        <taxon>Bacteria</taxon>
        <taxon>Bacillati</taxon>
        <taxon>Bacillota</taxon>
        <taxon>Bacilli</taxon>
        <taxon>Bacillales</taxon>
        <taxon>Thermoactinomycetaceae</taxon>
        <taxon>Thermoflavimicrobium</taxon>
    </lineage>
</organism>
<dbReference type="AlphaFoldDB" id="A0A364K8G0"/>
<feature type="domain" description="PNPLA" evidence="3">
    <location>
        <begin position="5"/>
        <end position="199"/>
    </location>
</feature>
<keyword evidence="1 2" id="KW-0443">Lipid metabolism</keyword>
<dbReference type="Gene3D" id="3.40.1090.10">
    <property type="entry name" value="Cytosolic phospholipase A2 catalytic domain"/>
    <property type="match status" value="2"/>
</dbReference>
<feature type="short sequence motif" description="GXGXXG" evidence="2">
    <location>
        <begin position="9"/>
        <end position="14"/>
    </location>
</feature>
<comment type="caution">
    <text evidence="4">The sequence shown here is derived from an EMBL/GenBank/DDBJ whole genome shotgun (WGS) entry which is preliminary data.</text>
</comment>
<keyword evidence="5" id="KW-1185">Reference proteome</keyword>
<evidence type="ECO:0000313" key="4">
    <source>
        <dbReference type="EMBL" id="RAL26585.1"/>
    </source>
</evidence>
<feature type="short sequence motif" description="GXSXG" evidence="2">
    <location>
        <begin position="36"/>
        <end position="40"/>
    </location>
</feature>
<reference evidence="4 5" key="1">
    <citation type="submission" date="2018-06" db="EMBL/GenBank/DDBJ databases">
        <title>Thermoflavimicrobium daqus sp. nov., a thermophilic microbe isolated from Moutai-flavour Daqu.</title>
        <authorList>
            <person name="Wang X."/>
            <person name="Zhou H."/>
        </authorList>
    </citation>
    <scope>NUCLEOTIDE SEQUENCE [LARGE SCALE GENOMIC DNA]</scope>
    <source>
        <strain evidence="4 5">FBKL4.011</strain>
    </source>
</reference>
<proteinExistence type="predicted"/>
<dbReference type="RefSeq" id="WP_113657190.1">
    <property type="nucleotide sequence ID" value="NZ_KZ845663.1"/>
</dbReference>
<feature type="active site" description="Nucleophile" evidence="2">
    <location>
        <position position="38"/>
    </location>
</feature>
<keyword evidence="2" id="KW-0442">Lipid degradation</keyword>
<dbReference type="InterPro" id="IPR052580">
    <property type="entry name" value="Lipid_Hydrolase"/>
</dbReference>
<dbReference type="GO" id="GO:0016042">
    <property type="term" value="P:lipid catabolic process"/>
    <property type="evidence" value="ECO:0007669"/>
    <property type="project" value="UniProtKB-UniRule"/>
</dbReference>
<dbReference type="PANTHER" id="PTHR46394">
    <property type="entry name" value="ANNEXIN"/>
    <property type="match status" value="1"/>
</dbReference>
<dbReference type="PANTHER" id="PTHR46394:SF1">
    <property type="entry name" value="PNPLA DOMAIN-CONTAINING PROTEIN"/>
    <property type="match status" value="1"/>
</dbReference>
<dbReference type="Pfam" id="PF01734">
    <property type="entry name" value="Patatin"/>
    <property type="match status" value="1"/>
</dbReference>
<evidence type="ECO:0000259" key="3">
    <source>
        <dbReference type="PROSITE" id="PS51635"/>
    </source>
</evidence>
<protein>
    <submittedName>
        <fullName evidence="4">Patatin</fullName>
    </submittedName>
</protein>
<dbReference type="InterPro" id="IPR016035">
    <property type="entry name" value="Acyl_Trfase/lysoPLipase"/>
</dbReference>
<dbReference type="PROSITE" id="PS51635">
    <property type="entry name" value="PNPLA"/>
    <property type="match status" value="1"/>
</dbReference>
<evidence type="ECO:0000313" key="5">
    <source>
        <dbReference type="Proteomes" id="UP000251213"/>
    </source>
</evidence>
<evidence type="ECO:0000256" key="2">
    <source>
        <dbReference type="PROSITE-ProRule" id="PRU01161"/>
    </source>
</evidence>
<feature type="active site" description="Proton acceptor" evidence="2">
    <location>
        <position position="186"/>
    </location>
</feature>
<keyword evidence="2" id="KW-0378">Hydrolase</keyword>
<dbReference type="InterPro" id="IPR002641">
    <property type="entry name" value="PNPLA_dom"/>
</dbReference>
<gene>
    <name evidence="4" type="ORF">DL897_00600</name>
</gene>
<dbReference type="SUPFAM" id="SSF52151">
    <property type="entry name" value="FabD/lysophospholipase-like"/>
    <property type="match status" value="1"/>
</dbReference>